<comment type="caution">
    <text evidence="8">The sequence shown here is derived from an EMBL/GenBank/DDBJ whole genome shotgun (WGS) entry which is preliminary data.</text>
</comment>
<name>A0ABQ7J9C4_9APIC</name>
<dbReference type="InterPro" id="IPR036884">
    <property type="entry name" value="2Fe-2S-bd_dom_sf"/>
</dbReference>
<evidence type="ECO:0000256" key="3">
    <source>
        <dbReference type="ARBA" id="ARBA00023002"/>
    </source>
</evidence>
<keyword evidence="3" id="KW-0560">Oxidoreductase</keyword>
<dbReference type="PROSITE" id="PS00197">
    <property type="entry name" value="2FE2S_FER_1"/>
    <property type="match status" value="1"/>
</dbReference>
<dbReference type="SUPFAM" id="SSF54292">
    <property type="entry name" value="2Fe-2S ferredoxin-like"/>
    <property type="match status" value="1"/>
</dbReference>
<dbReference type="InterPro" id="IPR006058">
    <property type="entry name" value="2Fe2S_fd_BS"/>
</dbReference>
<dbReference type="Gene3D" id="1.10.150.120">
    <property type="entry name" value="[2Fe-2S]-binding domain"/>
    <property type="match status" value="1"/>
</dbReference>
<keyword evidence="5" id="KW-0411">Iron-sulfur</keyword>
<dbReference type="Pfam" id="PF01799">
    <property type="entry name" value="Fer2_2"/>
    <property type="match status" value="1"/>
</dbReference>
<dbReference type="Gene3D" id="3.10.20.30">
    <property type="match status" value="1"/>
</dbReference>
<evidence type="ECO:0000256" key="1">
    <source>
        <dbReference type="ARBA" id="ARBA00022714"/>
    </source>
</evidence>
<reference evidence="8 9" key="1">
    <citation type="journal article" date="2020" name="bioRxiv">
        <title>Metabolic contributions of an alphaproteobacterial endosymbiont in the apicomplexan Cardiosporidium cionae.</title>
        <authorList>
            <person name="Hunter E.S."/>
            <person name="Paight C.J."/>
            <person name="Lane C.E."/>
        </authorList>
    </citation>
    <scope>NUCLEOTIDE SEQUENCE [LARGE SCALE GENOMIC DNA]</scope>
    <source>
        <strain evidence="8">ESH_2018</strain>
    </source>
</reference>
<sequence>MADTKCLDSSPPVQDGLAEFSFQPLLEEMRKRSPSLIFWINGKEHCYDNKTDLDTELTLLEYLRGFCGMTGTKLGCGEGGCGACTVMISRIDEKTHKVSHKAVNSCLLPLCSIQGAALTTVEGIASFKILHPLQQSLAESHGSQCGYCTPGFIMSLHAWLTECRRPGSLSNVMDIEECLDGNLCRCTGYRPILHAIHMLLGSHNDSSLDFQNACKTPTLPPHFEEAAASHPDDTVGEIAKLRRQSDCTFMTMSTRDSERGEDVLNTTKASQPSHSSPLKSWLPASLSTAYLLFIKNRDNWPFLEALHLPLWVNEASEAVKA</sequence>
<gene>
    <name evidence="8" type="ORF">IE077_003002</name>
</gene>
<dbReference type="PROSITE" id="PS51085">
    <property type="entry name" value="2FE2S_FER_2"/>
    <property type="match status" value="1"/>
</dbReference>
<keyword evidence="1" id="KW-0001">2Fe-2S</keyword>
<dbReference type="EMBL" id="JADAQX010000345">
    <property type="protein sequence ID" value="KAF8820599.1"/>
    <property type="molecule type" value="Genomic_DNA"/>
</dbReference>
<dbReference type="PANTHER" id="PTHR45444:SF3">
    <property type="entry name" value="XANTHINE DEHYDROGENASE"/>
    <property type="match status" value="1"/>
</dbReference>
<dbReference type="InterPro" id="IPR001041">
    <property type="entry name" value="2Fe-2S_ferredoxin-type"/>
</dbReference>
<evidence type="ECO:0000256" key="2">
    <source>
        <dbReference type="ARBA" id="ARBA00022723"/>
    </source>
</evidence>
<dbReference type="InterPro" id="IPR016208">
    <property type="entry name" value="Ald_Oxase/xanthine_DH-like"/>
</dbReference>
<evidence type="ECO:0000313" key="9">
    <source>
        <dbReference type="Proteomes" id="UP000823046"/>
    </source>
</evidence>
<dbReference type="InterPro" id="IPR002888">
    <property type="entry name" value="2Fe-2S-bd"/>
</dbReference>
<feature type="domain" description="2Fe-2S ferredoxin-type" evidence="7">
    <location>
        <begin position="34"/>
        <end position="124"/>
    </location>
</feature>
<evidence type="ECO:0000256" key="4">
    <source>
        <dbReference type="ARBA" id="ARBA00023004"/>
    </source>
</evidence>
<dbReference type="InterPro" id="IPR012675">
    <property type="entry name" value="Beta-grasp_dom_sf"/>
</dbReference>
<keyword evidence="9" id="KW-1185">Reference proteome</keyword>
<dbReference type="InterPro" id="IPR036010">
    <property type="entry name" value="2Fe-2S_ferredoxin-like_sf"/>
</dbReference>
<proteinExistence type="predicted"/>
<feature type="region of interest" description="Disordered" evidence="6">
    <location>
        <begin position="256"/>
        <end position="277"/>
    </location>
</feature>
<evidence type="ECO:0000256" key="6">
    <source>
        <dbReference type="SAM" id="MobiDB-lite"/>
    </source>
</evidence>
<accession>A0ABQ7J9C4</accession>
<dbReference type="Pfam" id="PF00111">
    <property type="entry name" value="Fer2"/>
    <property type="match status" value="1"/>
</dbReference>
<dbReference type="Proteomes" id="UP000823046">
    <property type="component" value="Unassembled WGS sequence"/>
</dbReference>
<dbReference type="PANTHER" id="PTHR45444">
    <property type="entry name" value="XANTHINE DEHYDROGENASE"/>
    <property type="match status" value="1"/>
</dbReference>
<evidence type="ECO:0000259" key="7">
    <source>
        <dbReference type="PROSITE" id="PS51085"/>
    </source>
</evidence>
<dbReference type="SUPFAM" id="SSF47741">
    <property type="entry name" value="CO dehydrogenase ISP C-domain like"/>
    <property type="match status" value="1"/>
</dbReference>
<feature type="non-terminal residue" evidence="8">
    <location>
        <position position="321"/>
    </location>
</feature>
<organism evidence="8 9">
    <name type="scientific">Cardiosporidium cionae</name>
    <dbReference type="NCBI Taxonomy" id="476202"/>
    <lineage>
        <taxon>Eukaryota</taxon>
        <taxon>Sar</taxon>
        <taxon>Alveolata</taxon>
        <taxon>Apicomplexa</taxon>
        <taxon>Aconoidasida</taxon>
        <taxon>Nephromycida</taxon>
        <taxon>Cardiosporidium</taxon>
    </lineage>
</organism>
<evidence type="ECO:0000256" key="5">
    <source>
        <dbReference type="ARBA" id="ARBA00023014"/>
    </source>
</evidence>
<keyword evidence="2" id="KW-0479">Metal-binding</keyword>
<feature type="compositionally biased region" description="Polar residues" evidence="6">
    <location>
        <begin position="264"/>
        <end position="277"/>
    </location>
</feature>
<evidence type="ECO:0000313" key="8">
    <source>
        <dbReference type="EMBL" id="KAF8820599.1"/>
    </source>
</evidence>
<keyword evidence="4" id="KW-0408">Iron</keyword>
<protein>
    <recommendedName>
        <fullName evidence="7">2Fe-2S ferredoxin-type domain-containing protein</fullName>
    </recommendedName>
</protein>